<proteinExistence type="predicted"/>
<feature type="transmembrane region" description="Helical" evidence="1">
    <location>
        <begin position="51"/>
        <end position="69"/>
    </location>
</feature>
<protein>
    <submittedName>
        <fullName evidence="2">Uncharacterized protein</fullName>
    </submittedName>
</protein>
<dbReference type="PATRIC" id="fig|60890.4.peg.2012"/>
<evidence type="ECO:0000313" key="3">
    <source>
        <dbReference type="Proteomes" id="UP000092565"/>
    </source>
</evidence>
<dbReference type="EMBL" id="CP015124">
    <property type="protein sequence ID" value="ANP36970.1"/>
    <property type="molecule type" value="Genomic_DNA"/>
</dbReference>
<evidence type="ECO:0000256" key="1">
    <source>
        <dbReference type="SAM" id="Phobius"/>
    </source>
</evidence>
<keyword evidence="1" id="KW-0812">Transmembrane</keyword>
<name>A0A1B0ZS64_9RHOB</name>
<evidence type="ECO:0000313" key="2">
    <source>
        <dbReference type="EMBL" id="ANP36970.1"/>
    </source>
</evidence>
<feature type="transmembrane region" description="Helical" evidence="1">
    <location>
        <begin position="109"/>
        <end position="129"/>
    </location>
</feature>
<dbReference type="RefSeq" id="WP_237028354.1">
    <property type="nucleotide sequence ID" value="NZ_CP015124.1"/>
</dbReference>
<dbReference type="Pfam" id="PF20358">
    <property type="entry name" value="DUF6653"/>
    <property type="match status" value="1"/>
</dbReference>
<keyword evidence="1" id="KW-0472">Membrane</keyword>
<accession>A0A1B0ZS64</accession>
<dbReference type="InterPro" id="IPR046595">
    <property type="entry name" value="DUF6653"/>
</dbReference>
<dbReference type="AlphaFoldDB" id="A0A1B0ZS64"/>
<dbReference type="Proteomes" id="UP000092565">
    <property type="component" value="Chromosome"/>
</dbReference>
<sequence>MPVPRIDIFALSERLMAMDDAAWARHANPLSVYSRVSILPLMTVAVWSHLWLGWGALAPVALVLIWTWWNPRAFGPPATTDSWAARGTFGERVFLNRAKVPIPPHHAQWARILTLVSGLGVVPWVYGVWQLDPGLTLFGLSLMVGGKLWFFDRMVWLYQDMQAQRPEYAKWLH</sequence>
<gene>
    <name evidence="2" type="ORF">JL2886_02076</name>
</gene>
<organism evidence="2 3">
    <name type="scientific">Phaeobacter gallaeciensis</name>
    <dbReference type="NCBI Taxonomy" id="60890"/>
    <lineage>
        <taxon>Bacteria</taxon>
        <taxon>Pseudomonadati</taxon>
        <taxon>Pseudomonadota</taxon>
        <taxon>Alphaproteobacteria</taxon>
        <taxon>Rhodobacterales</taxon>
        <taxon>Roseobacteraceae</taxon>
        <taxon>Phaeobacter</taxon>
    </lineage>
</organism>
<reference evidence="2 3" key="1">
    <citation type="submission" date="2016-04" db="EMBL/GenBank/DDBJ databases">
        <authorList>
            <person name="Evans L.H."/>
            <person name="Alamgir A."/>
            <person name="Owens N."/>
            <person name="Weber N.D."/>
            <person name="Virtaneva K."/>
            <person name="Barbian K."/>
            <person name="Babar A."/>
            <person name="Rosenke K."/>
        </authorList>
    </citation>
    <scope>NUCLEOTIDE SEQUENCE [LARGE SCALE GENOMIC DNA]</scope>
    <source>
        <strain evidence="2 3">JL2886</strain>
    </source>
</reference>
<feature type="transmembrane region" description="Helical" evidence="1">
    <location>
        <begin position="135"/>
        <end position="151"/>
    </location>
</feature>
<keyword evidence="1" id="KW-1133">Transmembrane helix</keyword>
<keyword evidence="3" id="KW-1185">Reference proteome</keyword>